<gene>
    <name evidence="1" type="ORF">ACFOLG_02825</name>
</gene>
<dbReference type="EMBL" id="JBHRXN010000008">
    <property type="protein sequence ID" value="MFC3531107.1"/>
    <property type="molecule type" value="Genomic_DNA"/>
</dbReference>
<dbReference type="Proteomes" id="UP001595741">
    <property type="component" value="Unassembled WGS sequence"/>
</dbReference>
<name>A0ABV7RD20_9NEIS</name>
<organism evidence="1 2">
    <name type="scientific">Vogesella facilis</name>
    <dbReference type="NCBI Taxonomy" id="1655232"/>
    <lineage>
        <taxon>Bacteria</taxon>
        <taxon>Pseudomonadati</taxon>
        <taxon>Pseudomonadota</taxon>
        <taxon>Betaproteobacteria</taxon>
        <taxon>Neisseriales</taxon>
        <taxon>Chromobacteriaceae</taxon>
        <taxon>Vogesella</taxon>
    </lineage>
</organism>
<protein>
    <submittedName>
        <fullName evidence="1">Uncharacterized protein</fullName>
    </submittedName>
</protein>
<comment type="caution">
    <text evidence="1">The sequence shown here is derived from an EMBL/GenBank/DDBJ whole genome shotgun (WGS) entry which is preliminary data.</text>
</comment>
<sequence length="76" mass="8987">MKQLTGRLNQNGYWIYRGWRAVPLKIAQKWQILTYEQIPNIADPQRISIIPFNCIDAGGFYWKRGTRRAGYKSIKK</sequence>
<evidence type="ECO:0000313" key="2">
    <source>
        <dbReference type="Proteomes" id="UP001595741"/>
    </source>
</evidence>
<proteinExistence type="predicted"/>
<accession>A0ABV7RD20</accession>
<reference evidence="2" key="1">
    <citation type="journal article" date="2019" name="Int. J. Syst. Evol. Microbiol.">
        <title>The Global Catalogue of Microorganisms (GCM) 10K type strain sequencing project: providing services to taxonomists for standard genome sequencing and annotation.</title>
        <authorList>
            <consortium name="The Broad Institute Genomics Platform"/>
            <consortium name="The Broad Institute Genome Sequencing Center for Infectious Disease"/>
            <person name="Wu L."/>
            <person name="Ma J."/>
        </authorList>
    </citation>
    <scope>NUCLEOTIDE SEQUENCE [LARGE SCALE GENOMIC DNA]</scope>
    <source>
        <strain evidence="2">KCTC 42742</strain>
    </source>
</reference>
<keyword evidence="2" id="KW-1185">Reference proteome</keyword>
<evidence type="ECO:0000313" key="1">
    <source>
        <dbReference type="EMBL" id="MFC3531107.1"/>
    </source>
</evidence>
<dbReference type="RefSeq" id="WP_386088149.1">
    <property type="nucleotide sequence ID" value="NZ_JBHRXN010000008.1"/>
</dbReference>